<reference evidence="2" key="1">
    <citation type="journal article" date="2023" name="PLoS Negl. Trop. Dis.">
        <title>A genome sequence for Biomphalaria pfeifferi, the major vector snail for the human-infecting parasite Schistosoma mansoni.</title>
        <authorList>
            <person name="Bu L."/>
            <person name="Lu L."/>
            <person name="Laidemitt M.R."/>
            <person name="Zhang S.M."/>
            <person name="Mutuku M."/>
            <person name="Mkoji G."/>
            <person name="Steinauer M."/>
            <person name="Loker E.S."/>
        </authorList>
    </citation>
    <scope>NUCLEOTIDE SEQUENCE</scope>
    <source>
        <strain evidence="2">KasaAsao</strain>
    </source>
</reference>
<proteinExistence type="predicted"/>
<dbReference type="EMBL" id="JASAOG010000011">
    <property type="protein sequence ID" value="KAK0066122.1"/>
    <property type="molecule type" value="Genomic_DNA"/>
</dbReference>
<feature type="region of interest" description="Disordered" evidence="1">
    <location>
        <begin position="111"/>
        <end position="174"/>
    </location>
</feature>
<comment type="caution">
    <text evidence="2">The sequence shown here is derived from an EMBL/GenBank/DDBJ whole genome shotgun (WGS) entry which is preliminary data.</text>
</comment>
<sequence length="223" mass="25097">GNHLCPEDNVKKYFLLLYSYEGVKDILECCQHKGNTKWDLKQLPKDFHLRAIRPFYVHKSYTDVPCAERKPTLNCDMWAPDYDILNNATSELQQRKNDQATFELPCNFTTTTRRTRKPTSMTTPYTNPPAPTTPKPAEAPTTPNPAEAPVTPNPAEAPTTQTAENFTSTPVPPYFTRAPVTTTPTFEKITTALSSAVQSCAKKTSLLVIYFIVYFLNKTVNSQ</sequence>
<accession>A0AAD8FIC2</accession>
<dbReference type="AlphaFoldDB" id="A0AAD8FIC2"/>
<gene>
    <name evidence="2" type="ORF">Bpfe_004243</name>
</gene>
<evidence type="ECO:0000313" key="2">
    <source>
        <dbReference type="EMBL" id="KAK0066122.1"/>
    </source>
</evidence>
<organism evidence="2 3">
    <name type="scientific">Biomphalaria pfeifferi</name>
    <name type="common">Bloodfluke planorb</name>
    <name type="synonym">Freshwater snail</name>
    <dbReference type="NCBI Taxonomy" id="112525"/>
    <lineage>
        <taxon>Eukaryota</taxon>
        <taxon>Metazoa</taxon>
        <taxon>Spiralia</taxon>
        <taxon>Lophotrochozoa</taxon>
        <taxon>Mollusca</taxon>
        <taxon>Gastropoda</taxon>
        <taxon>Heterobranchia</taxon>
        <taxon>Euthyneura</taxon>
        <taxon>Panpulmonata</taxon>
        <taxon>Hygrophila</taxon>
        <taxon>Lymnaeoidea</taxon>
        <taxon>Planorbidae</taxon>
        <taxon>Biomphalaria</taxon>
    </lineage>
</organism>
<feature type="compositionally biased region" description="Low complexity" evidence="1">
    <location>
        <begin position="135"/>
        <end position="160"/>
    </location>
</feature>
<name>A0AAD8FIC2_BIOPF</name>
<feature type="non-terminal residue" evidence="2">
    <location>
        <position position="1"/>
    </location>
</feature>
<protein>
    <submittedName>
        <fullName evidence="2">Uncharacterized protein</fullName>
    </submittedName>
</protein>
<keyword evidence="3" id="KW-1185">Reference proteome</keyword>
<reference evidence="2" key="2">
    <citation type="submission" date="2023-04" db="EMBL/GenBank/DDBJ databases">
        <authorList>
            <person name="Bu L."/>
            <person name="Lu L."/>
            <person name="Laidemitt M.R."/>
            <person name="Zhang S.M."/>
            <person name="Mutuku M."/>
            <person name="Mkoji G."/>
            <person name="Steinauer M."/>
            <person name="Loker E.S."/>
        </authorList>
    </citation>
    <scope>NUCLEOTIDE SEQUENCE</scope>
    <source>
        <strain evidence="2">KasaAsao</strain>
        <tissue evidence="2">Whole Snail</tissue>
    </source>
</reference>
<dbReference type="Proteomes" id="UP001233172">
    <property type="component" value="Unassembled WGS sequence"/>
</dbReference>
<evidence type="ECO:0000256" key="1">
    <source>
        <dbReference type="SAM" id="MobiDB-lite"/>
    </source>
</evidence>
<evidence type="ECO:0000313" key="3">
    <source>
        <dbReference type="Proteomes" id="UP001233172"/>
    </source>
</evidence>